<evidence type="ECO:0000256" key="11">
    <source>
        <dbReference type="HAMAP-Rule" id="MF_00283"/>
    </source>
</evidence>
<evidence type="ECO:0000256" key="10">
    <source>
        <dbReference type="ARBA" id="ARBA00049255"/>
    </source>
</evidence>
<dbReference type="InterPro" id="IPR041616">
    <property type="entry name" value="PheRS_beta_core"/>
</dbReference>
<evidence type="ECO:0000256" key="8">
    <source>
        <dbReference type="ARBA" id="ARBA00022917"/>
    </source>
</evidence>
<accession>A0A1G2MQT9</accession>
<protein>
    <recommendedName>
        <fullName evidence="11">Phenylalanine--tRNA ligase beta subunit</fullName>
        <ecNumber evidence="11">6.1.1.20</ecNumber>
    </recommendedName>
    <alternativeName>
        <fullName evidence="11">Phenylalanyl-tRNA synthetase beta subunit</fullName>
        <shortName evidence="11">PheRS</shortName>
    </alternativeName>
</protein>
<evidence type="ECO:0000313" key="15">
    <source>
        <dbReference type="Proteomes" id="UP000177943"/>
    </source>
</evidence>
<feature type="binding site" evidence="11">
    <location>
        <position position="341"/>
    </location>
    <ligand>
        <name>Mg(2+)</name>
        <dbReference type="ChEBI" id="CHEBI:18420"/>
        <note>shared with alpha subunit</note>
    </ligand>
</feature>
<dbReference type="EC" id="6.1.1.20" evidence="11"/>
<dbReference type="GO" id="GO:0009328">
    <property type="term" value="C:phenylalanine-tRNA ligase complex"/>
    <property type="evidence" value="ECO:0007669"/>
    <property type="project" value="TreeGrafter"/>
</dbReference>
<reference evidence="14 15" key="1">
    <citation type="journal article" date="2016" name="Nat. Commun.">
        <title>Thousands of microbial genomes shed light on interconnected biogeochemical processes in an aquifer system.</title>
        <authorList>
            <person name="Anantharaman K."/>
            <person name="Brown C.T."/>
            <person name="Hug L.A."/>
            <person name="Sharon I."/>
            <person name="Castelle C.J."/>
            <person name="Probst A.J."/>
            <person name="Thomas B.C."/>
            <person name="Singh A."/>
            <person name="Wilkins M.J."/>
            <person name="Karaoz U."/>
            <person name="Brodie E.L."/>
            <person name="Williams K.H."/>
            <person name="Hubbard S.S."/>
            <person name="Banfield J.F."/>
        </authorList>
    </citation>
    <scope>NUCLEOTIDE SEQUENCE [LARGE SCALE GENOMIC DNA]</scope>
</reference>
<sequence>MKISHNWLQDYFDKELPSPEKLAELLNAHVFEVEGLDKVHEDTILDVKVLPDRAHYALSHFGIAYEVSAITGIPLKKERDLTVTLGKQTAPKVTVEDEKVCRRYMARVVEGIGKAETPKIIKERLAAIGQRSINPIVDLANYTMFDVGQPLHAFDADKVKGGITVRKAKAGEKITTLDNKDVALSADILVIADDVGPLAIAGIKGGKRAEVDSNTKRIILESATFDPVLIRKTATALNIKTDASKRFENNMPPAGAFLGILHFSKRLEDIFGDSISFSPFTDIYPVHTEDRTIEIDLDFIHAKLGAKVSEKEVIEILGRLYLKAENKKGRLVVTVPAWRQDVVIPEDAVEEVGRLYGYEKIKPIVPPKVKGDLPLNKNFYYANKIKLILANHGFSEIYTSTFDKVGEREVLYPVASDKNFLRTELTKSMAKALEFNLRNTDLLNLNQIKLFEIGKIFKDGKEINSLVVGITNTKSIKTKVNDLIRDAREMLIKELGADVQTVCTIDDSGGLLLLGGQQIGTINAIDGVMEVNLDLFIASLPDPKGSTLQTVRLSLSSLVYRPFSKYPFIVRDVAIFVPESTKVVEVLAVIKKETSTLLVNDYLFDEFKKGDKISYAFRLVFQSFEKTLTDDEVNRIMKKVAAAVTAMGWQVR</sequence>
<dbReference type="InterPro" id="IPR045060">
    <property type="entry name" value="Phe-tRNA-ligase_IIc_bsu"/>
</dbReference>
<dbReference type="Pfam" id="PF17759">
    <property type="entry name" value="tRNA_synthFbeta"/>
    <property type="match status" value="1"/>
</dbReference>
<comment type="subunit">
    <text evidence="2 11">Tetramer of two alpha and two beta subunits.</text>
</comment>
<dbReference type="HAMAP" id="MF_00283">
    <property type="entry name" value="Phe_tRNA_synth_beta1"/>
    <property type="match status" value="1"/>
</dbReference>
<feature type="domain" description="B5" evidence="13">
    <location>
        <begin position="288"/>
        <end position="363"/>
    </location>
</feature>
<comment type="similarity">
    <text evidence="1 11">Belongs to the phenylalanyl-tRNA synthetase beta subunit family. Type 1 subfamily.</text>
</comment>
<dbReference type="InterPro" id="IPR020825">
    <property type="entry name" value="Phe-tRNA_synthase-like_B3/B4"/>
</dbReference>
<comment type="catalytic activity">
    <reaction evidence="10 11">
        <text>tRNA(Phe) + L-phenylalanine + ATP = L-phenylalanyl-tRNA(Phe) + AMP + diphosphate + H(+)</text>
        <dbReference type="Rhea" id="RHEA:19413"/>
        <dbReference type="Rhea" id="RHEA-COMP:9668"/>
        <dbReference type="Rhea" id="RHEA-COMP:9699"/>
        <dbReference type="ChEBI" id="CHEBI:15378"/>
        <dbReference type="ChEBI" id="CHEBI:30616"/>
        <dbReference type="ChEBI" id="CHEBI:33019"/>
        <dbReference type="ChEBI" id="CHEBI:58095"/>
        <dbReference type="ChEBI" id="CHEBI:78442"/>
        <dbReference type="ChEBI" id="CHEBI:78531"/>
        <dbReference type="ChEBI" id="CHEBI:456215"/>
        <dbReference type="EC" id="6.1.1.20"/>
    </reaction>
</comment>
<keyword evidence="3 11" id="KW-0436">Ligase</keyword>
<dbReference type="InterPro" id="IPR005121">
    <property type="entry name" value="Fdx_antiC-bd"/>
</dbReference>
<dbReference type="Gene3D" id="3.50.40.10">
    <property type="entry name" value="Phenylalanyl-trna Synthetase, Chain B, domain 3"/>
    <property type="match status" value="1"/>
</dbReference>
<keyword evidence="7 11" id="KW-0460">Magnesium</keyword>
<keyword evidence="11" id="KW-0963">Cytoplasm</keyword>
<dbReference type="InterPro" id="IPR004532">
    <property type="entry name" value="Phe-tRNA-ligase_IIc_bsu_bact"/>
</dbReference>
<keyword evidence="9 11" id="KW-0030">Aminoacyl-tRNA synthetase</keyword>
<dbReference type="SMART" id="SM00873">
    <property type="entry name" value="B3_4"/>
    <property type="match status" value="1"/>
</dbReference>
<keyword evidence="4 11" id="KW-0479">Metal-binding</keyword>
<dbReference type="GO" id="GO:0005524">
    <property type="term" value="F:ATP binding"/>
    <property type="evidence" value="ECO:0007669"/>
    <property type="project" value="UniProtKB-UniRule"/>
</dbReference>
<dbReference type="PROSITE" id="PS51447">
    <property type="entry name" value="FDX_ACB"/>
    <property type="match status" value="1"/>
</dbReference>
<dbReference type="Pfam" id="PF03484">
    <property type="entry name" value="B5"/>
    <property type="match status" value="1"/>
</dbReference>
<dbReference type="EMBL" id="MHRP01000037">
    <property type="protein sequence ID" value="OHA26114.1"/>
    <property type="molecule type" value="Genomic_DNA"/>
</dbReference>
<comment type="caution">
    <text evidence="14">The sequence shown here is derived from an EMBL/GenBank/DDBJ whole genome shotgun (WGS) entry which is preliminary data.</text>
</comment>
<dbReference type="Pfam" id="PF03147">
    <property type="entry name" value="FDX-ACB"/>
    <property type="match status" value="1"/>
</dbReference>
<dbReference type="Gene3D" id="3.30.930.10">
    <property type="entry name" value="Bira Bifunctional Protein, Domain 2"/>
    <property type="match status" value="1"/>
</dbReference>
<dbReference type="SMART" id="SM00874">
    <property type="entry name" value="B5"/>
    <property type="match status" value="1"/>
</dbReference>
<dbReference type="SUPFAM" id="SSF56037">
    <property type="entry name" value="PheT/TilS domain"/>
    <property type="match status" value="1"/>
</dbReference>
<evidence type="ECO:0000256" key="6">
    <source>
        <dbReference type="ARBA" id="ARBA00022840"/>
    </source>
</evidence>
<dbReference type="InterPro" id="IPR045864">
    <property type="entry name" value="aa-tRNA-synth_II/BPL/LPL"/>
</dbReference>
<feature type="binding site" evidence="11">
    <location>
        <position position="351"/>
    </location>
    <ligand>
        <name>Mg(2+)</name>
        <dbReference type="ChEBI" id="CHEBI:18420"/>
        <note>shared with alpha subunit</note>
    </ligand>
</feature>
<evidence type="ECO:0000313" key="14">
    <source>
        <dbReference type="EMBL" id="OHA26114.1"/>
    </source>
</evidence>
<dbReference type="PROSITE" id="PS51483">
    <property type="entry name" value="B5"/>
    <property type="match status" value="1"/>
</dbReference>
<dbReference type="NCBIfam" id="TIGR00472">
    <property type="entry name" value="pheT_bact"/>
    <property type="match status" value="1"/>
</dbReference>
<evidence type="ECO:0000256" key="3">
    <source>
        <dbReference type="ARBA" id="ARBA00022598"/>
    </source>
</evidence>
<keyword evidence="6 11" id="KW-0067">ATP-binding</keyword>
<dbReference type="Proteomes" id="UP000177943">
    <property type="component" value="Unassembled WGS sequence"/>
</dbReference>
<comment type="cofactor">
    <cofactor evidence="11">
        <name>Mg(2+)</name>
        <dbReference type="ChEBI" id="CHEBI:18420"/>
    </cofactor>
    <text evidence="11">Binds 2 magnesium ions per tetramer.</text>
</comment>
<feature type="domain" description="FDX-ACB" evidence="12">
    <location>
        <begin position="564"/>
        <end position="652"/>
    </location>
</feature>
<dbReference type="SUPFAM" id="SSF54991">
    <property type="entry name" value="Anticodon-binding domain of PheRS"/>
    <property type="match status" value="1"/>
</dbReference>
<evidence type="ECO:0000256" key="2">
    <source>
        <dbReference type="ARBA" id="ARBA00011209"/>
    </source>
</evidence>
<feature type="binding site" evidence="11">
    <location>
        <position position="350"/>
    </location>
    <ligand>
        <name>Mg(2+)</name>
        <dbReference type="ChEBI" id="CHEBI:18420"/>
        <note>shared with alpha subunit</note>
    </ligand>
</feature>
<dbReference type="InterPro" id="IPR005146">
    <property type="entry name" value="B3/B4_tRNA-bd"/>
</dbReference>
<dbReference type="InterPro" id="IPR036690">
    <property type="entry name" value="Fdx_antiC-bd_sf"/>
</dbReference>
<feature type="binding site" evidence="11">
    <location>
        <position position="347"/>
    </location>
    <ligand>
        <name>Mg(2+)</name>
        <dbReference type="ChEBI" id="CHEBI:18420"/>
        <note>shared with alpha subunit</note>
    </ligand>
</feature>
<evidence type="ECO:0000256" key="1">
    <source>
        <dbReference type="ARBA" id="ARBA00008653"/>
    </source>
</evidence>
<keyword evidence="8 11" id="KW-0648">Protein biosynthesis</keyword>
<dbReference type="Pfam" id="PF03483">
    <property type="entry name" value="B3_4"/>
    <property type="match status" value="1"/>
</dbReference>
<keyword evidence="5 11" id="KW-0547">Nucleotide-binding</keyword>
<dbReference type="GO" id="GO:0000287">
    <property type="term" value="F:magnesium ion binding"/>
    <property type="evidence" value="ECO:0007669"/>
    <property type="project" value="UniProtKB-UniRule"/>
</dbReference>
<dbReference type="PANTHER" id="PTHR10947:SF0">
    <property type="entry name" value="PHENYLALANINE--TRNA LIGASE BETA SUBUNIT"/>
    <property type="match status" value="1"/>
</dbReference>
<dbReference type="Gene3D" id="3.30.56.10">
    <property type="match status" value="2"/>
</dbReference>
<evidence type="ECO:0000256" key="5">
    <source>
        <dbReference type="ARBA" id="ARBA00022741"/>
    </source>
</evidence>
<dbReference type="AlphaFoldDB" id="A0A1G2MQT9"/>
<dbReference type="Gene3D" id="3.30.70.380">
    <property type="entry name" value="Ferrodoxin-fold anticodon-binding domain"/>
    <property type="match status" value="1"/>
</dbReference>
<gene>
    <name evidence="11" type="primary">pheT</name>
    <name evidence="14" type="ORF">A3D56_01685</name>
</gene>
<name>A0A1G2MQT9_9BACT</name>
<dbReference type="InterPro" id="IPR009061">
    <property type="entry name" value="DNA-bd_dom_put_sf"/>
</dbReference>
<dbReference type="GO" id="GO:0004826">
    <property type="term" value="F:phenylalanine-tRNA ligase activity"/>
    <property type="evidence" value="ECO:0007669"/>
    <property type="project" value="UniProtKB-UniRule"/>
</dbReference>
<evidence type="ECO:0000256" key="9">
    <source>
        <dbReference type="ARBA" id="ARBA00023146"/>
    </source>
</evidence>
<dbReference type="GO" id="GO:0006432">
    <property type="term" value="P:phenylalanyl-tRNA aminoacylation"/>
    <property type="evidence" value="ECO:0007669"/>
    <property type="project" value="UniProtKB-UniRule"/>
</dbReference>
<comment type="subcellular location">
    <subcellularLocation>
        <location evidence="11">Cytoplasm</location>
    </subcellularLocation>
</comment>
<organism evidence="14 15">
    <name type="scientific">Candidatus Taylorbacteria bacterium RIFCSPHIGHO2_02_FULL_45_35</name>
    <dbReference type="NCBI Taxonomy" id="1802311"/>
    <lineage>
        <taxon>Bacteria</taxon>
        <taxon>Candidatus Tayloriibacteriota</taxon>
    </lineage>
</organism>
<evidence type="ECO:0000259" key="12">
    <source>
        <dbReference type="PROSITE" id="PS51447"/>
    </source>
</evidence>
<dbReference type="SUPFAM" id="SSF46955">
    <property type="entry name" value="Putative DNA-binding domain"/>
    <property type="match status" value="2"/>
</dbReference>
<proteinExistence type="inferred from homology"/>
<evidence type="ECO:0000256" key="7">
    <source>
        <dbReference type="ARBA" id="ARBA00022842"/>
    </source>
</evidence>
<dbReference type="SMART" id="SM00896">
    <property type="entry name" value="FDX-ACB"/>
    <property type="match status" value="1"/>
</dbReference>
<dbReference type="SUPFAM" id="SSF55681">
    <property type="entry name" value="Class II aaRS and biotin synthetases"/>
    <property type="match status" value="1"/>
</dbReference>
<evidence type="ECO:0000256" key="4">
    <source>
        <dbReference type="ARBA" id="ARBA00022723"/>
    </source>
</evidence>
<dbReference type="GO" id="GO:0003723">
    <property type="term" value="F:RNA binding"/>
    <property type="evidence" value="ECO:0007669"/>
    <property type="project" value="InterPro"/>
</dbReference>
<evidence type="ECO:0000259" key="13">
    <source>
        <dbReference type="PROSITE" id="PS51483"/>
    </source>
</evidence>
<dbReference type="PANTHER" id="PTHR10947">
    <property type="entry name" value="PHENYLALANYL-TRNA SYNTHETASE BETA CHAIN AND LEUCINE-RICH REPEAT-CONTAINING PROTEIN 47"/>
    <property type="match status" value="1"/>
</dbReference>
<dbReference type="InterPro" id="IPR005147">
    <property type="entry name" value="tRNA_synthase_B5-dom"/>
</dbReference>